<protein>
    <submittedName>
        <fullName evidence="4">HAD-IA family hydrolase</fullName>
    </submittedName>
</protein>
<dbReference type="RefSeq" id="WP_207355274.1">
    <property type="nucleotide sequence ID" value="NZ_CP071503.1"/>
</dbReference>
<name>A0ABX7QRI1_9GAMM</name>
<dbReference type="PANTHER" id="PTHR46470:SF4">
    <property type="entry name" value="5-AMINO-6-(5-PHOSPHO-D-RIBITYLAMINO)URACIL PHOSPHATASE YIGB"/>
    <property type="match status" value="1"/>
</dbReference>
<comment type="cofactor">
    <cofactor evidence="1">
        <name>Mg(2+)</name>
        <dbReference type="ChEBI" id="CHEBI:18420"/>
    </cofactor>
</comment>
<gene>
    <name evidence="4" type="ORF">JYB87_02150</name>
</gene>
<sequence length="239" mass="26822">MLCFQRLATVKAISFDLDDTLYNNQPIIHAAEAAMQQWLLKQYPRASQWGLADWRQCKLQQFALNPALQHDTTAARKAMLFAGLMTLGYSHAEAEVGAEQGLAYFYDCRSDFRVSDAIIELLMQLKQRYRLIGITNGNVDHQRIGLGEALEWVLHPGNGVRMKPYPDMFLQAQSALGLPLSQLLHVGDHPITDVEGARRAGAQAVWLAPAFEQATLRPLGRLLPHWRISHPTELALLLS</sequence>
<dbReference type="Gene3D" id="3.40.50.1000">
    <property type="entry name" value="HAD superfamily/HAD-like"/>
    <property type="match status" value="1"/>
</dbReference>
<dbReference type="InterPro" id="IPR006439">
    <property type="entry name" value="HAD-SF_hydro_IA"/>
</dbReference>
<organism evidence="4 5">
    <name type="scientific">Shewanella avicenniae</name>
    <dbReference type="NCBI Taxonomy" id="2814294"/>
    <lineage>
        <taxon>Bacteria</taxon>
        <taxon>Pseudomonadati</taxon>
        <taxon>Pseudomonadota</taxon>
        <taxon>Gammaproteobacteria</taxon>
        <taxon>Alteromonadales</taxon>
        <taxon>Shewanellaceae</taxon>
        <taxon>Shewanella</taxon>
    </lineage>
</organism>
<proteinExistence type="predicted"/>
<evidence type="ECO:0000313" key="4">
    <source>
        <dbReference type="EMBL" id="QSX34068.1"/>
    </source>
</evidence>
<evidence type="ECO:0000256" key="2">
    <source>
        <dbReference type="ARBA" id="ARBA00022801"/>
    </source>
</evidence>
<dbReference type="PANTHER" id="PTHR46470">
    <property type="entry name" value="N-ACYLNEURAMINATE-9-PHOSPHATASE"/>
    <property type="match status" value="1"/>
</dbReference>
<dbReference type="Gene3D" id="1.20.120.1600">
    <property type="match status" value="1"/>
</dbReference>
<dbReference type="InterPro" id="IPR051400">
    <property type="entry name" value="HAD-like_hydrolase"/>
</dbReference>
<evidence type="ECO:0000256" key="3">
    <source>
        <dbReference type="ARBA" id="ARBA00022842"/>
    </source>
</evidence>
<dbReference type="NCBIfam" id="TIGR01549">
    <property type="entry name" value="HAD-SF-IA-v1"/>
    <property type="match status" value="1"/>
</dbReference>
<accession>A0ABX7QRI1</accession>
<evidence type="ECO:0000256" key="1">
    <source>
        <dbReference type="ARBA" id="ARBA00001946"/>
    </source>
</evidence>
<dbReference type="SUPFAM" id="SSF56784">
    <property type="entry name" value="HAD-like"/>
    <property type="match status" value="1"/>
</dbReference>
<keyword evidence="5" id="KW-1185">Reference proteome</keyword>
<dbReference type="EMBL" id="CP071503">
    <property type="protein sequence ID" value="QSX34068.1"/>
    <property type="molecule type" value="Genomic_DNA"/>
</dbReference>
<evidence type="ECO:0000313" key="5">
    <source>
        <dbReference type="Proteomes" id="UP000662770"/>
    </source>
</evidence>
<dbReference type="InterPro" id="IPR036412">
    <property type="entry name" value="HAD-like_sf"/>
</dbReference>
<dbReference type="GO" id="GO:0016787">
    <property type="term" value="F:hydrolase activity"/>
    <property type="evidence" value="ECO:0007669"/>
    <property type="project" value="UniProtKB-KW"/>
</dbReference>
<keyword evidence="3" id="KW-0460">Magnesium</keyword>
<dbReference type="InterPro" id="IPR023214">
    <property type="entry name" value="HAD_sf"/>
</dbReference>
<keyword evidence="2 4" id="KW-0378">Hydrolase</keyword>
<dbReference type="SFLD" id="SFLDG01129">
    <property type="entry name" value="C1.5:_HAD__Beta-PGM__Phosphata"/>
    <property type="match status" value="1"/>
</dbReference>
<dbReference type="CDD" id="cd01427">
    <property type="entry name" value="HAD_like"/>
    <property type="match status" value="1"/>
</dbReference>
<dbReference type="Proteomes" id="UP000662770">
    <property type="component" value="Chromosome"/>
</dbReference>
<dbReference type="SFLD" id="SFLDS00003">
    <property type="entry name" value="Haloacid_Dehalogenase"/>
    <property type="match status" value="1"/>
</dbReference>
<dbReference type="Pfam" id="PF00702">
    <property type="entry name" value="Hydrolase"/>
    <property type="match status" value="1"/>
</dbReference>
<reference evidence="4 5" key="1">
    <citation type="submission" date="2021-03" db="EMBL/GenBank/DDBJ databases">
        <title>Novel species identification of genus Shewanella.</title>
        <authorList>
            <person name="Liu G."/>
            <person name="Zhang Q."/>
        </authorList>
    </citation>
    <scope>NUCLEOTIDE SEQUENCE [LARGE SCALE GENOMIC DNA]</scope>
    <source>
        <strain evidence="4 5">FJAT-51800</strain>
    </source>
</reference>